<organism evidence="1 2">
    <name type="scientific">Orientia tsutsugamushi</name>
    <name type="common">Rickettsia tsutsugamushi</name>
    <dbReference type="NCBI Taxonomy" id="784"/>
    <lineage>
        <taxon>Bacteria</taxon>
        <taxon>Pseudomonadati</taxon>
        <taxon>Pseudomonadota</taxon>
        <taxon>Alphaproteobacteria</taxon>
        <taxon>Rickettsiales</taxon>
        <taxon>Rickettsiaceae</taxon>
        <taxon>Rickettsieae</taxon>
        <taxon>Orientia</taxon>
    </lineage>
</organism>
<dbReference type="AlphaFoldDB" id="A0A2R8EZY0"/>
<gene>
    <name evidence="1" type="ORF">FPW1038_01080</name>
</gene>
<dbReference type="Proteomes" id="UP000244889">
    <property type="component" value="Unassembled WGS sequence"/>
</dbReference>
<name>A0A2R8EZY0_ORITS</name>
<evidence type="ECO:0000313" key="1">
    <source>
        <dbReference type="EMBL" id="SPM44534.1"/>
    </source>
</evidence>
<accession>A0A2R8EZY0</accession>
<protein>
    <submittedName>
        <fullName evidence="1">Uncharacterized protein</fullName>
    </submittedName>
</protein>
<sequence length="38" mass="4246">MPNLISGGEAILKTAKKLENFALANELEQKLQILKKYS</sequence>
<reference evidence="2" key="1">
    <citation type="submission" date="2018-03" db="EMBL/GenBank/DDBJ databases">
        <authorList>
            <person name="Batty M. E."/>
            <person name="Batty M E."/>
        </authorList>
    </citation>
    <scope>NUCLEOTIDE SEQUENCE [LARGE SCALE GENOMIC DNA]</scope>
</reference>
<proteinExistence type="predicted"/>
<dbReference type="EMBL" id="OOHR01000002">
    <property type="protein sequence ID" value="SPM44534.1"/>
    <property type="molecule type" value="Genomic_DNA"/>
</dbReference>
<evidence type="ECO:0000313" key="2">
    <source>
        <dbReference type="Proteomes" id="UP000244889"/>
    </source>
</evidence>